<evidence type="ECO:0000313" key="1">
    <source>
        <dbReference type="EMBL" id="PXA71858.1"/>
    </source>
</evidence>
<organism evidence="1 2">
    <name type="scientific">Cryobacterium arcticum</name>
    <dbReference type="NCBI Taxonomy" id="670052"/>
    <lineage>
        <taxon>Bacteria</taxon>
        <taxon>Bacillati</taxon>
        <taxon>Actinomycetota</taxon>
        <taxon>Actinomycetes</taxon>
        <taxon>Micrococcales</taxon>
        <taxon>Microbacteriaceae</taxon>
        <taxon>Cryobacterium</taxon>
    </lineage>
</organism>
<name>A0A318A1N9_9MICO</name>
<comment type="caution">
    <text evidence="1">The sequence shown here is derived from an EMBL/GenBank/DDBJ whole genome shotgun (WGS) entry which is preliminary data.</text>
</comment>
<accession>A0A318A1N9</accession>
<proteinExistence type="predicted"/>
<dbReference type="EMBL" id="QHLY01000005">
    <property type="protein sequence ID" value="PXA71858.1"/>
    <property type="molecule type" value="Genomic_DNA"/>
</dbReference>
<dbReference type="AlphaFoldDB" id="A0A318A1N9"/>
<reference evidence="1 2" key="1">
    <citation type="submission" date="2018-05" db="EMBL/GenBank/DDBJ databases">
        <title>Genetic diversity of glacier-inhabiting Cryobacterium bacteria in China and description of Cryobacterium mengkeensis sp. nov. and Arthrobacter glacialis sp. nov.</title>
        <authorList>
            <person name="Liu Q."/>
            <person name="Xin Y.-H."/>
        </authorList>
    </citation>
    <scope>NUCLEOTIDE SEQUENCE [LARGE SCALE GENOMIC DNA]</scope>
    <source>
        <strain evidence="1 2">SK-1</strain>
    </source>
</reference>
<protein>
    <submittedName>
        <fullName evidence="1">Uncharacterized protein</fullName>
    </submittedName>
</protein>
<gene>
    <name evidence="1" type="ORF">CTB96_02750</name>
</gene>
<dbReference type="Proteomes" id="UP000246722">
    <property type="component" value="Unassembled WGS sequence"/>
</dbReference>
<evidence type="ECO:0000313" key="2">
    <source>
        <dbReference type="Proteomes" id="UP000246722"/>
    </source>
</evidence>
<sequence length="176" mass="19782">MLLTVFMTAEPQSYYLTDDSDWHADSMPPIAAQLRNCIFGSDWLEGEPSAFDTGHRETARLLETNVGVSPTILGQFDPKQPRKSIPPDRTVLTLFEKRAVVAEGKLVRIWPHRHEAKPKRGSAGFFAITEGTSFSHLRVQLYDEINHAVAQAKVLSARMNGSPVVVVRFLSQTDWY</sequence>
<keyword evidence="2" id="KW-1185">Reference proteome</keyword>